<evidence type="ECO:0000256" key="2">
    <source>
        <dbReference type="ARBA" id="ARBA00044954"/>
    </source>
</evidence>
<comment type="caution">
    <text evidence="3">The sequence shown here is derived from an EMBL/GenBank/DDBJ whole genome shotgun (WGS) entry which is preliminary data.</text>
</comment>
<dbReference type="Proteomes" id="UP000033684">
    <property type="component" value="Unassembled WGS sequence"/>
</dbReference>
<protein>
    <recommendedName>
        <fullName evidence="5">Rop-like protein</fullName>
    </recommendedName>
</protein>
<gene>
    <name evidence="3" type="ORF">VZ94_03830</name>
</gene>
<reference evidence="3 4" key="2">
    <citation type="journal article" date="2016" name="Microb. Ecol.">
        <title>Genome Characteristics of a Novel Type I Methanotroph (Sn10-6) Isolated from a Flooded Indian Rice Field.</title>
        <authorList>
            <person name="Rahalkar M.C."/>
            <person name="Pandit P.S."/>
            <person name="Dhakephalkar P.K."/>
            <person name="Pore S."/>
            <person name="Arora P."/>
            <person name="Kapse N."/>
        </authorList>
    </citation>
    <scope>NUCLEOTIDE SEQUENCE [LARGE SCALE GENOMIC DNA]</scope>
    <source>
        <strain evidence="3 4">Sn10-6</strain>
    </source>
</reference>
<dbReference type="AlphaFoldDB" id="A0A0F3ILF8"/>
<evidence type="ECO:0000256" key="1">
    <source>
        <dbReference type="ARBA" id="ARBA00023231"/>
    </source>
</evidence>
<sequence length="71" mass="7996">MSDELKDLEKEVKKTKRLAAEKAMELHDLIEDRLPDAYGELLGIAQETYVACKTWDEANKRFQAAQAAVSA</sequence>
<proteinExistence type="inferred from homology"/>
<organism evidence="3 4">
    <name type="scientific">Methylocucumis oryzae</name>
    <dbReference type="NCBI Taxonomy" id="1632867"/>
    <lineage>
        <taxon>Bacteria</taxon>
        <taxon>Pseudomonadati</taxon>
        <taxon>Pseudomonadota</taxon>
        <taxon>Gammaproteobacteria</taxon>
        <taxon>Methylococcales</taxon>
        <taxon>Methylococcaceae</taxon>
        <taxon>Methylocucumis</taxon>
    </lineage>
</organism>
<dbReference type="PIRSF" id="PIRSF037676">
    <property type="entry name" value="DUF683"/>
    <property type="match status" value="1"/>
</dbReference>
<name>A0A0F3ILF8_9GAMM</name>
<evidence type="ECO:0000313" key="3">
    <source>
        <dbReference type="EMBL" id="KJV07570.1"/>
    </source>
</evidence>
<reference evidence="4" key="1">
    <citation type="submission" date="2015-03" db="EMBL/GenBank/DDBJ databases">
        <title>Draft genome sequence of a novel methanotroph (Sn10-6) isolated from flooded ricefield rhizosphere in India.</title>
        <authorList>
            <person name="Pandit P.S."/>
            <person name="Pore S.D."/>
            <person name="Arora P."/>
            <person name="Kapse N.G."/>
            <person name="Dhakephalkar P.K."/>
            <person name="Rahalkar M.C."/>
        </authorList>
    </citation>
    <scope>NUCLEOTIDE SEQUENCE [LARGE SCALE GENOMIC DNA]</scope>
    <source>
        <strain evidence="4">Sn10-6</strain>
    </source>
</reference>
<dbReference type="RefSeq" id="WP_045778230.1">
    <property type="nucleotide sequence ID" value="NZ_LAJX01000028.1"/>
</dbReference>
<dbReference type="OrthoDB" id="9181967at2"/>
<dbReference type="Gene3D" id="1.10.287.660">
    <property type="entry name" value="Helix hairpin bin"/>
    <property type="match status" value="1"/>
</dbReference>
<comment type="similarity">
    <text evidence="2">Belongs to the UPF0437 family.</text>
</comment>
<accession>A0A0F3ILF8</accession>
<keyword evidence="1" id="KW-0535">Nitrogen fixation</keyword>
<dbReference type="InterPro" id="IPR029012">
    <property type="entry name" value="Helix_hairpin_bin_sf"/>
</dbReference>
<dbReference type="InterPro" id="IPR007774">
    <property type="entry name" value="Put_N_fixation"/>
</dbReference>
<evidence type="ECO:0008006" key="5">
    <source>
        <dbReference type="Google" id="ProtNLM"/>
    </source>
</evidence>
<keyword evidence="4" id="KW-1185">Reference proteome</keyword>
<dbReference type="PATRIC" id="fig|1632867.3.peg.3387"/>
<dbReference type="Pfam" id="PF05082">
    <property type="entry name" value="Rop-like"/>
    <property type="match status" value="1"/>
</dbReference>
<dbReference type="EMBL" id="LAJX01000028">
    <property type="protein sequence ID" value="KJV07570.1"/>
    <property type="molecule type" value="Genomic_DNA"/>
</dbReference>
<evidence type="ECO:0000313" key="4">
    <source>
        <dbReference type="Proteomes" id="UP000033684"/>
    </source>
</evidence>